<evidence type="ECO:0000313" key="7">
    <source>
        <dbReference type="Proteomes" id="UP000035720"/>
    </source>
</evidence>
<dbReference type="EMBL" id="CAJC01000157">
    <property type="protein sequence ID" value="CCI53746.1"/>
    <property type="molecule type" value="Genomic_DNA"/>
</dbReference>
<dbReference type="GO" id="GO:0003924">
    <property type="term" value="F:GTPase activity"/>
    <property type="evidence" value="ECO:0007669"/>
    <property type="project" value="InterPro"/>
</dbReference>
<keyword evidence="2" id="KW-0547">Nucleotide-binding</keyword>
<dbReference type="CDD" id="cd03114">
    <property type="entry name" value="MMAA-like"/>
    <property type="match status" value="1"/>
</dbReference>
<keyword evidence="3" id="KW-0378">Hydrolase</keyword>
<dbReference type="AlphaFoldDB" id="A0A077M8R7"/>
<gene>
    <name evidence="6" type="ORF">BN13_460012</name>
</gene>
<dbReference type="PANTHER" id="PTHR43087">
    <property type="entry name" value="LYSINE/ARGININE/ORNITHINE TRANSPORT SYSTEM KINASE"/>
    <property type="match status" value="1"/>
</dbReference>
<dbReference type="STRING" id="1193518.BN13_460012"/>
<proteinExistence type="inferred from homology"/>
<keyword evidence="4" id="KW-0342">GTP-binding</keyword>
<dbReference type="OrthoDB" id="9778292at2"/>
<evidence type="ECO:0000256" key="4">
    <source>
        <dbReference type="ARBA" id="ARBA00023134"/>
    </source>
</evidence>
<comment type="caution">
    <text evidence="6">The sequence shown here is derived from an EMBL/GenBank/DDBJ whole genome shotgun (WGS) entry which is preliminary data.</text>
</comment>
<keyword evidence="7" id="KW-1185">Reference proteome</keyword>
<evidence type="ECO:0000256" key="2">
    <source>
        <dbReference type="ARBA" id="ARBA00022741"/>
    </source>
</evidence>
<dbReference type="Proteomes" id="UP000035720">
    <property type="component" value="Unassembled WGS sequence"/>
</dbReference>
<dbReference type="SUPFAM" id="SSF52540">
    <property type="entry name" value="P-loop containing nucleoside triphosphate hydrolases"/>
    <property type="match status" value="1"/>
</dbReference>
<dbReference type="InterPro" id="IPR005129">
    <property type="entry name" value="GTPase_ArgK"/>
</dbReference>
<dbReference type="Pfam" id="PF03308">
    <property type="entry name" value="MeaB"/>
    <property type="match status" value="1"/>
</dbReference>
<organism evidence="6 7">
    <name type="scientific">Nostocoides jenkinsii Ben 74</name>
    <dbReference type="NCBI Taxonomy" id="1193518"/>
    <lineage>
        <taxon>Bacteria</taxon>
        <taxon>Bacillati</taxon>
        <taxon>Actinomycetota</taxon>
        <taxon>Actinomycetes</taxon>
        <taxon>Micrococcales</taxon>
        <taxon>Intrasporangiaceae</taxon>
        <taxon>Nostocoides</taxon>
    </lineage>
</organism>
<evidence type="ECO:0000313" key="6">
    <source>
        <dbReference type="EMBL" id="CCI53746.1"/>
    </source>
</evidence>
<dbReference type="GO" id="GO:0005525">
    <property type="term" value="F:GTP binding"/>
    <property type="evidence" value="ECO:0007669"/>
    <property type="project" value="UniProtKB-KW"/>
</dbReference>
<accession>A0A077M8R7</accession>
<protein>
    <submittedName>
        <fullName evidence="6">Uncharacterized protein</fullName>
    </submittedName>
</protein>
<evidence type="ECO:0000256" key="1">
    <source>
        <dbReference type="ARBA" id="ARBA00009625"/>
    </source>
</evidence>
<dbReference type="InterPro" id="IPR027417">
    <property type="entry name" value="P-loop_NTPase"/>
</dbReference>
<evidence type="ECO:0000256" key="5">
    <source>
        <dbReference type="ARBA" id="ARBA00023186"/>
    </source>
</evidence>
<dbReference type="Gene3D" id="3.40.50.300">
    <property type="entry name" value="P-loop containing nucleotide triphosphate hydrolases"/>
    <property type="match status" value="1"/>
</dbReference>
<dbReference type="NCBIfam" id="TIGR00750">
    <property type="entry name" value="lao"/>
    <property type="match status" value="1"/>
</dbReference>
<comment type="similarity">
    <text evidence="1">Belongs to the SIMIBI class G3E GTPase family. ArgK/MeaB subfamily.</text>
</comment>
<dbReference type="PANTHER" id="PTHR43087:SF1">
    <property type="entry name" value="LAO_AO TRANSPORT SYSTEM ATPASE"/>
    <property type="match status" value="1"/>
</dbReference>
<dbReference type="InterPro" id="IPR052040">
    <property type="entry name" value="GTPase/Isobutyryl-CoA_mutase"/>
</dbReference>
<reference evidence="6 7" key="1">
    <citation type="journal article" date="2013" name="ISME J.">
        <title>A metabolic model for members of the genus Tetrasphaera involved in enhanced biological phosphorus removal.</title>
        <authorList>
            <person name="Kristiansen R."/>
            <person name="Nguyen H.T.T."/>
            <person name="Saunders A.M."/>
            <person name="Nielsen J.L."/>
            <person name="Wimmer R."/>
            <person name="Le V.Q."/>
            <person name="McIlroy S.J."/>
            <person name="Petrovski S."/>
            <person name="Seviour R.J."/>
            <person name="Calteau A."/>
            <person name="Nielsen K.L."/>
            <person name="Nielsen P.H."/>
        </authorList>
    </citation>
    <scope>NUCLEOTIDE SEQUENCE [LARGE SCALE GENOMIC DNA]</scope>
    <source>
        <strain evidence="6 7">Ben 74</strain>
    </source>
</reference>
<name>A0A077M8R7_9MICO</name>
<sequence length="314" mass="32053">MTDDAASLLAAARSGSRRALARLLTAAENGVDLPDCPVPARRAHVVGLTGAPGVGKSTTTAALTRALRDAGRHVAILAIDPSSPFTGGALLGDRIRMSDHAADPGVYIRSMAARGRLGGLAAAVPAATRILDAVGFDVILVETVGVGQSEIDIASAADTTVVLLAPGMGDGIQATKAGLLEIADVLVVNKADRPGADAAVRDVRSALRLAAREPGAWRVPVLAVSAAAGTGVDALVTALEDHLQHATTSGALERRRVQRWRAEVEATVLGELRERAAPLVAASVGEGVQGGEAPHTVARAIVNRMLSQHDPPEG</sequence>
<keyword evidence="5" id="KW-0143">Chaperone</keyword>
<dbReference type="RefSeq" id="WP_048546103.1">
    <property type="nucleotide sequence ID" value="NZ_HF571038.1"/>
</dbReference>
<evidence type="ECO:0000256" key="3">
    <source>
        <dbReference type="ARBA" id="ARBA00022801"/>
    </source>
</evidence>